<evidence type="ECO:0000256" key="1">
    <source>
        <dbReference type="SAM" id="MobiDB-lite"/>
    </source>
</evidence>
<accession>A0ABQ4QTJ0</accession>
<dbReference type="RefSeq" id="WP_238312995.1">
    <property type="nucleotide sequence ID" value="NZ_BPQH01000003.1"/>
</dbReference>
<evidence type="ECO:0000313" key="3">
    <source>
        <dbReference type="EMBL" id="GJD48638.1"/>
    </source>
</evidence>
<dbReference type="Proteomes" id="UP001055167">
    <property type="component" value="Unassembled WGS sequence"/>
</dbReference>
<evidence type="ECO:0000256" key="2">
    <source>
        <dbReference type="SAM" id="SignalP"/>
    </source>
</evidence>
<feature type="chain" id="PRO_5047283010" description="Phospholipase A2 domain-containing protein" evidence="2">
    <location>
        <begin position="24"/>
        <end position="151"/>
    </location>
</feature>
<evidence type="ECO:0008006" key="5">
    <source>
        <dbReference type="Google" id="ProtNLM"/>
    </source>
</evidence>
<feature type="signal peptide" evidence="2">
    <location>
        <begin position="1"/>
        <end position="23"/>
    </location>
</feature>
<proteinExistence type="predicted"/>
<feature type="compositionally biased region" description="Low complexity" evidence="1">
    <location>
        <begin position="121"/>
        <end position="151"/>
    </location>
</feature>
<gene>
    <name evidence="3" type="ORF">OPKNFCMD_1361</name>
</gene>
<keyword evidence="4" id="KW-1185">Reference proteome</keyword>
<dbReference type="Gene3D" id="1.20.90.10">
    <property type="entry name" value="Phospholipase A2 domain"/>
    <property type="match status" value="1"/>
</dbReference>
<organism evidence="3 4">
    <name type="scientific">Methylobacterium crusticola</name>
    <dbReference type="NCBI Taxonomy" id="1697972"/>
    <lineage>
        <taxon>Bacteria</taxon>
        <taxon>Pseudomonadati</taxon>
        <taxon>Pseudomonadota</taxon>
        <taxon>Alphaproteobacteria</taxon>
        <taxon>Hyphomicrobiales</taxon>
        <taxon>Methylobacteriaceae</taxon>
        <taxon>Methylobacterium</taxon>
    </lineage>
</organism>
<feature type="region of interest" description="Disordered" evidence="1">
    <location>
        <begin position="115"/>
        <end position="151"/>
    </location>
</feature>
<name>A0ABQ4QTJ0_9HYPH</name>
<reference evidence="3" key="2">
    <citation type="submission" date="2021-08" db="EMBL/GenBank/DDBJ databases">
        <authorList>
            <person name="Tani A."/>
            <person name="Ola A."/>
            <person name="Ogura Y."/>
            <person name="Katsura K."/>
            <person name="Hayashi T."/>
        </authorList>
    </citation>
    <scope>NUCLEOTIDE SEQUENCE</scope>
    <source>
        <strain evidence="3">KCTC 52305</strain>
    </source>
</reference>
<dbReference type="EMBL" id="BPQH01000003">
    <property type="protein sequence ID" value="GJD48638.1"/>
    <property type="molecule type" value="Genomic_DNA"/>
</dbReference>
<dbReference type="SUPFAM" id="SSF48619">
    <property type="entry name" value="Phospholipase A2, PLA2"/>
    <property type="match status" value="1"/>
</dbReference>
<sequence>MIIRLAAPALLAALLIGPSQAHAGPSLLLHGNYCGPGNNAPLAPIDALDAACARHDACTPAGGLASRACNARLQRDAEMIARDPRRPDDLRALAGLVSAAASLFPSAPVRHAAMTRDPRRPAAVAPHPRPVRVTRAAAATAGVETAGPAAP</sequence>
<keyword evidence="2" id="KW-0732">Signal</keyword>
<evidence type="ECO:0000313" key="4">
    <source>
        <dbReference type="Proteomes" id="UP001055167"/>
    </source>
</evidence>
<reference evidence="3" key="1">
    <citation type="journal article" date="2021" name="Front. Microbiol.">
        <title>Comprehensive Comparative Genomics and Phenotyping of Methylobacterium Species.</title>
        <authorList>
            <person name="Alessa O."/>
            <person name="Ogura Y."/>
            <person name="Fujitani Y."/>
            <person name="Takami H."/>
            <person name="Hayashi T."/>
            <person name="Sahin N."/>
            <person name="Tani A."/>
        </authorList>
    </citation>
    <scope>NUCLEOTIDE SEQUENCE</scope>
    <source>
        <strain evidence="3">KCTC 52305</strain>
    </source>
</reference>
<protein>
    <recommendedName>
        <fullName evidence="5">Phospholipase A2 domain-containing protein</fullName>
    </recommendedName>
</protein>
<dbReference type="InterPro" id="IPR036444">
    <property type="entry name" value="PLipase_A2_dom_sf"/>
</dbReference>
<comment type="caution">
    <text evidence="3">The sequence shown here is derived from an EMBL/GenBank/DDBJ whole genome shotgun (WGS) entry which is preliminary data.</text>
</comment>